<evidence type="ECO:0000313" key="1">
    <source>
        <dbReference type="EMBL" id="QQP42153.1"/>
    </source>
</evidence>
<accession>A0A7T8H2C1</accession>
<dbReference type="EMBL" id="CP045900">
    <property type="protein sequence ID" value="QQP42153.1"/>
    <property type="molecule type" value="Genomic_DNA"/>
</dbReference>
<protein>
    <submittedName>
        <fullName evidence="1">Uncharacterized protein</fullName>
    </submittedName>
</protein>
<feature type="non-terminal residue" evidence="1">
    <location>
        <position position="63"/>
    </location>
</feature>
<dbReference type="Proteomes" id="UP000595437">
    <property type="component" value="Chromosome 11"/>
</dbReference>
<dbReference type="AlphaFoldDB" id="A0A7T8H2C1"/>
<organism evidence="1 2">
    <name type="scientific">Caligus rogercresseyi</name>
    <name type="common">Sea louse</name>
    <dbReference type="NCBI Taxonomy" id="217165"/>
    <lineage>
        <taxon>Eukaryota</taxon>
        <taxon>Metazoa</taxon>
        <taxon>Ecdysozoa</taxon>
        <taxon>Arthropoda</taxon>
        <taxon>Crustacea</taxon>
        <taxon>Multicrustacea</taxon>
        <taxon>Hexanauplia</taxon>
        <taxon>Copepoda</taxon>
        <taxon>Siphonostomatoida</taxon>
        <taxon>Caligidae</taxon>
        <taxon>Caligus</taxon>
    </lineage>
</organism>
<feature type="non-terminal residue" evidence="1">
    <location>
        <position position="1"/>
    </location>
</feature>
<reference evidence="2" key="1">
    <citation type="submission" date="2021-01" db="EMBL/GenBank/DDBJ databases">
        <title>Caligus Genome Assembly.</title>
        <authorList>
            <person name="Gallardo-Escarate C."/>
        </authorList>
    </citation>
    <scope>NUCLEOTIDE SEQUENCE [LARGE SCALE GENOMIC DNA]</scope>
</reference>
<gene>
    <name evidence="1" type="ORF">FKW44_016728</name>
</gene>
<keyword evidence="2" id="KW-1185">Reference proteome</keyword>
<evidence type="ECO:0000313" key="2">
    <source>
        <dbReference type="Proteomes" id="UP000595437"/>
    </source>
</evidence>
<name>A0A7T8H2C1_CALRO</name>
<proteinExistence type="predicted"/>
<sequence length="63" mass="7377">ERFRDFLKYLSPDFAVPSRRKLSRDLKVMGSKAKSELTHLLSQQNYVATTICQMHMDFGIQNK</sequence>